<dbReference type="AlphaFoldDB" id="A0A2T6GB37"/>
<reference evidence="1 2" key="1">
    <citation type="submission" date="2018-03" db="EMBL/GenBank/DDBJ databases">
        <title>Draft genome sequence of the plant growth promoting rhizobacterium Pseudomonas protegens strain BNJ-SS-45 isolated from wheat (Triticum aestivum) rhizosphere.</title>
        <authorList>
            <person name="Bajpai A."/>
            <person name="Shende K."/>
            <person name="Meena N."/>
            <person name="Upadhyayula S.R."/>
            <person name="Suravajhala P."/>
            <person name="Medicherla K.M."/>
            <person name="Johri B.N."/>
        </authorList>
    </citation>
    <scope>NUCLEOTIDE SEQUENCE [LARGE SCALE GENOMIC DNA]</scope>
    <source>
        <strain evidence="1 2">BNJ-SS-45</strain>
    </source>
</reference>
<accession>A0A2T6GB37</accession>
<gene>
    <name evidence="1" type="ORF">C5U62_32070</name>
</gene>
<organism evidence="1 2">
    <name type="scientific">Pseudomonas protegens</name>
    <dbReference type="NCBI Taxonomy" id="380021"/>
    <lineage>
        <taxon>Bacteria</taxon>
        <taxon>Pseudomonadati</taxon>
        <taxon>Pseudomonadota</taxon>
        <taxon>Gammaproteobacteria</taxon>
        <taxon>Pseudomonadales</taxon>
        <taxon>Pseudomonadaceae</taxon>
        <taxon>Pseudomonas</taxon>
    </lineage>
</organism>
<dbReference type="EMBL" id="PYJM01000014">
    <property type="protein sequence ID" value="PUA41363.1"/>
    <property type="molecule type" value="Genomic_DNA"/>
</dbReference>
<evidence type="ECO:0000313" key="1">
    <source>
        <dbReference type="EMBL" id="PUA41363.1"/>
    </source>
</evidence>
<dbReference type="RefSeq" id="WP_108546504.1">
    <property type="nucleotide sequence ID" value="NZ_PYJM01000014.1"/>
</dbReference>
<dbReference type="Proteomes" id="UP000244178">
    <property type="component" value="Unassembled WGS sequence"/>
</dbReference>
<name>A0A2T6GB37_9PSED</name>
<comment type="caution">
    <text evidence="1">The sequence shown here is derived from an EMBL/GenBank/DDBJ whole genome shotgun (WGS) entry which is preliminary data.</text>
</comment>
<proteinExistence type="predicted"/>
<evidence type="ECO:0000313" key="2">
    <source>
        <dbReference type="Proteomes" id="UP000244178"/>
    </source>
</evidence>
<protein>
    <submittedName>
        <fullName evidence="1">Uncharacterized protein</fullName>
    </submittedName>
</protein>
<sequence length="631" mass="71452">MNAPESSTLQPFLSLLQLEPRLLAFSAQQLAVAQTWASHFAIPARHLPAFALHYLRSTTHTRCWCVPLGESGQIHQPCLARFGNRLQYFDGHLITAHTIKLSHRVHRKPPSPADALRLLRRLPPAEPTPPLLSSYSMQARELAMGLAHEDLGAFALHPSPLGRNNRYFVPRQRFYLSHIGAALKRFCQCLDPGLLHHLRALRCPSASLYNWLSQGNALRRLQAFQAQPVLLPLLVLGHYSPWPHQDLLFHPSPWPCLEPFRPASHEDRSQGAHLMGLAVDAGLPLNDVLAWLLEAPRTAIRYLGQQRVHDTGSALAHFSREGLDSGWDALLAGARLGNRRPYRKAQWQSFIAVWNSVPYWIKNTLDNPQRLFAGLPNDWADPIWTIVATRLADLQDLWELLHRIEHPDASLACQRLRTFAAQATCLQLGNLVDEFHRILTRIRDTLKAEIGLLDSDASTPWPALLTTGDNVPCPHGLHVVELTCPADLEAEHRALRHCIGSYDFRAYQGACRLFSVRDAQGRSLASAEVIRALPQGRVQEKPLRWSRRHLHTQQLRAHENDPPEPAVRQAYELFWKQLKAGALPLNLDWPDMTPTLHRFADNLYQERQALALAYWLLERLERITGTGTVRP</sequence>